<keyword evidence="1 3" id="KW-1015">Disulfide bond</keyword>
<evidence type="ECO:0000256" key="6">
    <source>
        <dbReference type="SAM" id="SignalP"/>
    </source>
</evidence>
<dbReference type="PANTHER" id="PTHR24042">
    <property type="entry name" value="NEL HOMOLOG"/>
    <property type="match status" value="1"/>
</dbReference>
<sequence>MLSCKSTPLMLWCLLSSLAIVGGVAEICRGTHCFGSETGDPRPCSGPHCPVTRSHRPSRQHNPTTQLRSSQVAAYHQPTYHNTPPLSSESNPLAAQRERFADVDPDGARTVGFGPGCTGTDCHSPQRHLQTANDTRDCKGIECKLPLRIRLKPRPRACAGDGCLSGSDDDDVAAATSHPTLVHMPDRAAQFLGDLPDFGNPVSDQGSAPLGVQLTCDIKPGENEVPSEDALILHLQLAKGQEKLVEALRSQQTLIRDLQQRLADQQGALLAQQREILDQQRRMSEQMDVVKAQYGLLAETLKQASFQGLQGELQSYFESHLAGLQSQARSHLHKSYAVHKVDVDAKVMDVPGGVAVPLPGLSHPEPPHARHVLACPSACGSEEYCDFQREPPSCESCTMCPPGFFLVSQCSPTADRLCQDRDECLELPKVCGERVKCLNTPGGFRCLGVSEREVSAGLCGHEYFYNRELQECQACSDCDGVPVAAPCTATSDTVCGPLALSSDSRLSQVWSAASGLPSPRTRAGQHVFPGLQLSVRGGEATDLLQSSQDGQLTLRQHGLLWVDHNVAVKHSCRNYLQVGVRLNGSEEEVQDLSSVRLEQPERKRVQGVSVSVALEVEPNHTLSLFLRSPNQHCNNSRDLQAFDLSGPSLSLLWLSHDTGAVAMTAHMTASAAHYQTSYRPSFSVAAVSDAYMLALGHDGRGVRFTEAGVVKLKVQQAMRYGPCDASREGFAGRPRGQRTEQQRGGARLQVGVQRSLLRRQLGRQHLERDLDPAGAGQRAIRQDSRAGLPSGAVRNKALLFQQLDTDPGVSPPRQVRLAGTGDAHPGRNFVFGEDGTANVAVTLKLIHSCSAVKLTLYRQDTGGQRGHARGQVGTAPLAQQVSGHMPEGSEWASVGLRTSFTIQNGTGIYVTLDCVRGRINQISQEGGPNMSILWVAL</sequence>
<comment type="caution">
    <text evidence="8">The sequence shown here is derived from an EMBL/GenBank/DDBJ whole genome shotgun (WGS) entry which is preliminary data.</text>
</comment>
<evidence type="ECO:0000313" key="9">
    <source>
        <dbReference type="Proteomes" id="UP000823561"/>
    </source>
</evidence>
<dbReference type="InterPro" id="IPR001368">
    <property type="entry name" value="TNFR/NGFR_Cys_rich_reg"/>
</dbReference>
<dbReference type="InterPro" id="IPR051586">
    <property type="entry name" value="PKC-binding_NELL"/>
</dbReference>
<feature type="repeat" description="TNFR-Cys" evidence="3">
    <location>
        <begin position="458"/>
        <end position="495"/>
    </location>
</feature>
<feature type="coiled-coil region" evidence="4">
    <location>
        <begin position="241"/>
        <end position="275"/>
    </location>
</feature>
<accession>A0AAV6G5L2</accession>
<dbReference type="Gene3D" id="2.10.50.10">
    <property type="entry name" value="Tumor Necrosis Factor Receptor, subunit A, domain 2"/>
    <property type="match status" value="1"/>
</dbReference>
<evidence type="ECO:0000256" key="1">
    <source>
        <dbReference type="ARBA" id="ARBA00023157"/>
    </source>
</evidence>
<evidence type="ECO:0000256" key="2">
    <source>
        <dbReference type="ARBA" id="ARBA00023180"/>
    </source>
</evidence>
<protein>
    <recommendedName>
        <fullName evidence="7">TNFR-Cys domain-containing protein</fullName>
    </recommendedName>
</protein>
<dbReference type="Pfam" id="PF00020">
    <property type="entry name" value="TNFR_c6"/>
    <property type="match status" value="2"/>
</dbReference>
<dbReference type="EMBL" id="JADWDJ010000016">
    <property type="protein sequence ID" value="KAG5268687.1"/>
    <property type="molecule type" value="Genomic_DNA"/>
</dbReference>
<dbReference type="PROSITE" id="PS01187">
    <property type="entry name" value="EGF_CA"/>
    <property type="match status" value="1"/>
</dbReference>
<dbReference type="AlphaFoldDB" id="A0AAV6G5L2"/>
<proteinExistence type="predicted"/>
<feature type="disulfide bond" evidence="3">
    <location>
        <begin position="397"/>
        <end position="410"/>
    </location>
</feature>
<evidence type="ECO:0000256" key="3">
    <source>
        <dbReference type="PROSITE-ProRule" id="PRU00206"/>
    </source>
</evidence>
<name>A0AAV6G5L2_9TELE</name>
<dbReference type="GO" id="GO:0032502">
    <property type="term" value="P:developmental process"/>
    <property type="evidence" value="ECO:0007669"/>
    <property type="project" value="UniProtKB-ARBA"/>
</dbReference>
<gene>
    <name evidence="8" type="ORF">AALO_G00215280</name>
</gene>
<feature type="compositionally biased region" description="Polar residues" evidence="5">
    <location>
        <begin position="60"/>
        <end position="72"/>
    </location>
</feature>
<feature type="region of interest" description="Disordered" evidence="5">
    <location>
        <begin position="725"/>
        <end position="746"/>
    </location>
</feature>
<dbReference type="GO" id="GO:0008201">
    <property type="term" value="F:heparin binding"/>
    <property type="evidence" value="ECO:0007669"/>
    <property type="project" value="TreeGrafter"/>
</dbReference>
<keyword evidence="6" id="KW-0732">Signal</keyword>
<feature type="region of interest" description="Disordered" evidence="5">
    <location>
        <begin position="38"/>
        <end position="72"/>
    </location>
</feature>
<dbReference type="PROSITE" id="PS00652">
    <property type="entry name" value="TNFR_NGFR_1"/>
    <property type="match status" value="2"/>
</dbReference>
<evidence type="ECO:0000256" key="5">
    <source>
        <dbReference type="SAM" id="MobiDB-lite"/>
    </source>
</evidence>
<dbReference type="InterPro" id="IPR018097">
    <property type="entry name" value="EGF_Ca-bd_CS"/>
</dbReference>
<keyword evidence="4" id="KW-0175">Coiled coil</keyword>
<dbReference type="PROSITE" id="PS50050">
    <property type="entry name" value="TNFR_NGFR_2"/>
    <property type="match status" value="2"/>
</dbReference>
<dbReference type="GO" id="GO:0005615">
    <property type="term" value="C:extracellular space"/>
    <property type="evidence" value="ECO:0007669"/>
    <property type="project" value="TreeGrafter"/>
</dbReference>
<dbReference type="GO" id="GO:0005509">
    <property type="term" value="F:calcium ion binding"/>
    <property type="evidence" value="ECO:0007669"/>
    <property type="project" value="InterPro"/>
</dbReference>
<organism evidence="8 9">
    <name type="scientific">Alosa alosa</name>
    <name type="common">allis shad</name>
    <dbReference type="NCBI Taxonomy" id="278164"/>
    <lineage>
        <taxon>Eukaryota</taxon>
        <taxon>Metazoa</taxon>
        <taxon>Chordata</taxon>
        <taxon>Craniata</taxon>
        <taxon>Vertebrata</taxon>
        <taxon>Euteleostomi</taxon>
        <taxon>Actinopterygii</taxon>
        <taxon>Neopterygii</taxon>
        <taxon>Teleostei</taxon>
        <taxon>Clupei</taxon>
        <taxon>Clupeiformes</taxon>
        <taxon>Clupeoidei</taxon>
        <taxon>Clupeidae</taxon>
        <taxon>Alosa</taxon>
    </lineage>
</organism>
<keyword evidence="2" id="KW-0325">Glycoprotein</keyword>
<feature type="signal peptide" evidence="6">
    <location>
        <begin position="1"/>
        <end position="25"/>
    </location>
</feature>
<evidence type="ECO:0000259" key="7">
    <source>
        <dbReference type="PROSITE" id="PS50050"/>
    </source>
</evidence>
<feature type="repeat" description="TNFR-Cys" evidence="3">
    <location>
        <begin position="378"/>
        <end position="418"/>
    </location>
</feature>
<dbReference type="SMART" id="SM00208">
    <property type="entry name" value="TNFR"/>
    <property type="match status" value="2"/>
</dbReference>
<dbReference type="Proteomes" id="UP000823561">
    <property type="component" value="Chromosome 16"/>
</dbReference>
<feature type="disulfide bond" evidence="3">
    <location>
        <begin position="400"/>
        <end position="418"/>
    </location>
</feature>
<feature type="disulfide bond" evidence="3">
    <location>
        <begin position="379"/>
        <end position="394"/>
    </location>
</feature>
<evidence type="ECO:0000256" key="4">
    <source>
        <dbReference type="SAM" id="Coils"/>
    </source>
</evidence>
<keyword evidence="9" id="KW-1185">Reference proteome</keyword>
<feature type="domain" description="TNFR-Cys" evidence="7">
    <location>
        <begin position="458"/>
        <end position="495"/>
    </location>
</feature>
<feature type="chain" id="PRO_5043316342" description="TNFR-Cys domain-containing protein" evidence="6">
    <location>
        <begin position="26"/>
        <end position="937"/>
    </location>
</feature>
<evidence type="ECO:0000313" key="8">
    <source>
        <dbReference type="EMBL" id="KAG5268687.1"/>
    </source>
</evidence>
<reference evidence="8" key="1">
    <citation type="submission" date="2020-10" db="EMBL/GenBank/DDBJ databases">
        <title>Chromosome-scale genome assembly of the Allis shad, Alosa alosa.</title>
        <authorList>
            <person name="Margot Z."/>
            <person name="Christophe K."/>
            <person name="Cabau C."/>
            <person name="Louis A."/>
            <person name="Berthelot C."/>
            <person name="Parey E."/>
            <person name="Roest Crollius H."/>
            <person name="Montfort J."/>
            <person name="Robinson-Rechavi M."/>
            <person name="Bucao C."/>
            <person name="Bouchez O."/>
            <person name="Gislard M."/>
            <person name="Lluch J."/>
            <person name="Milhes M."/>
            <person name="Lampietro C."/>
            <person name="Lopez Roques C."/>
            <person name="Donnadieu C."/>
            <person name="Braasch I."/>
            <person name="Desvignes T."/>
            <person name="Postlethwait J."/>
            <person name="Bobe J."/>
            <person name="Guiguen Y."/>
        </authorList>
    </citation>
    <scope>NUCLEOTIDE SEQUENCE</scope>
    <source>
        <strain evidence="8">M-15738</strain>
        <tissue evidence="8">Blood</tissue>
    </source>
</reference>
<comment type="caution">
    <text evidence="3">Lacks conserved residue(s) required for the propagation of feature annotation.</text>
</comment>
<feature type="domain" description="TNFR-Cys" evidence="7">
    <location>
        <begin position="378"/>
        <end position="418"/>
    </location>
</feature>
<dbReference type="PANTHER" id="PTHR24042:SF7">
    <property type="entry name" value="SI:CH211-37E10.2"/>
    <property type="match status" value="1"/>
</dbReference>